<dbReference type="PROSITE" id="PS50109">
    <property type="entry name" value="HIS_KIN"/>
    <property type="match status" value="1"/>
</dbReference>
<feature type="domain" description="Histidine kinase" evidence="12">
    <location>
        <begin position="238"/>
        <end position="440"/>
    </location>
</feature>
<dbReference type="eggNOG" id="COG2205">
    <property type="taxonomic scope" value="Bacteria"/>
</dbReference>
<dbReference type="InterPro" id="IPR003594">
    <property type="entry name" value="HATPase_dom"/>
</dbReference>
<keyword evidence="7" id="KW-0418">Kinase</keyword>
<dbReference type="InterPro" id="IPR004358">
    <property type="entry name" value="Sig_transdc_His_kin-like_C"/>
</dbReference>
<keyword evidence="10 11" id="KW-0472">Membrane</keyword>
<reference evidence="14 15" key="1">
    <citation type="submission" date="2012-09" db="EMBL/GenBank/DDBJ databases">
        <title>Genome Sequence of alkane-degrading Bacterium Alcanivorax sp. 19-m-6.</title>
        <authorList>
            <person name="Lai Q."/>
            <person name="Shao Z."/>
        </authorList>
    </citation>
    <scope>NUCLEOTIDE SEQUENCE [LARGE SCALE GENOMIC DNA]</scope>
    <source>
        <strain evidence="14 15">19-m-6</strain>
    </source>
</reference>
<comment type="caution">
    <text evidence="14">The sequence shown here is derived from an EMBL/GenBank/DDBJ whole genome shotgun (WGS) entry which is preliminary data.</text>
</comment>
<keyword evidence="14" id="KW-0067">ATP-binding</keyword>
<gene>
    <name evidence="14" type="ORF">Y5S_00329</name>
</gene>
<dbReference type="EC" id="2.7.13.3" evidence="3"/>
<dbReference type="PATRIC" id="fig|1177154.3.peg.332"/>
<keyword evidence="4" id="KW-0597">Phosphoprotein</keyword>
<dbReference type="PANTHER" id="PTHR45436:SF5">
    <property type="entry name" value="SENSOR HISTIDINE KINASE TRCS"/>
    <property type="match status" value="1"/>
</dbReference>
<evidence type="ECO:0000256" key="10">
    <source>
        <dbReference type="ARBA" id="ARBA00023136"/>
    </source>
</evidence>
<evidence type="ECO:0000256" key="4">
    <source>
        <dbReference type="ARBA" id="ARBA00022553"/>
    </source>
</evidence>
<evidence type="ECO:0000256" key="8">
    <source>
        <dbReference type="ARBA" id="ARBA00022989"/>
    </source>
</evidence>
<keyword evidence="9" id="KW-0902">Two-component regulatory system</keyword>
<accession>A0A095SQ32</accession>
<keyword evidence="14" id="KW-0547">Nucleotide-binding</keyword>
<dbReference type="Gene3D" id="1.10.287.130">
    <property type="match status" value="1"/>
</dbReference>
<evidence type="ECO:0000256" key="1">
    <source>
        <dbReference type="ARBA" id="ARBA00000085"/>
    </source>
</evidence>
<comment type="catalytic activity">
    <reaction evidence="1">
        <text>ATP + protein L-histidine = ADP + protein N-phospho-L-histidine.</text>
        <dbReference type="EC" id="2.7.13.3"/>
    </reaction>
</comment>
<dbReference type="Pfam" id="PF02518">
    <property type="entry name" value="HATPase_c"/>
    <property type="match status" value="1"/>
</dbReference>
<dbReference type="AlphaFoldDB" id="A0A095SQ32"/>
<keyword evidence="8 11" id="KW-1133">Transmembrane helix</keyword>
<dbReference type="RefSeq" id="WP_231552603.1">
    <property type="nucleotide sequence ID" value="NZ_ARXV01000001.1"/>
</dbReference>
<evidence type="ECO:0000256" key="6">
    <source>
        <dbReference type="ARBA" id="ARBA00022692"/>
    </source>
</evidence>
<protein>
    <recommendedName>
        <fullName evidence="3">histidine kinase</fullName>
        <ecNumber evidence="3">2.7.13.3</ecNumber>
    </recommendedName>
</protein>
<dbReference type="SUPFAM" id="SSF47384">
    <property type="entry name" value="Homodimeric domain of signal transducing histidine kinase"/>
    <property type="match status" value="1"/>
</dbReference>
<dbReference type="SMART" id="SM00387">
    <property type="entry name" value="HATPase_c"/>
    <property type="match status" value="1"/>
</dbReference>
<name>A0A095SQ32_9GAMM</name>
<sequence length="440" mass="49152">MTSSMGRRLAISLFASLLLAGLLISQAALWWLEQEQRGRLVEQLRADAAGVLAALEPGPDDALTLRNERLHPAYRRPYSGRYFVVETPQARWRSRSLWDAPLAPPVTPGVASGLLEGPAEQLLLGYKEQYQVRGQPVTVSVAQDYSPVRQAYQRARTAMLVSWPLILALLALVQQWLLRRGLSPLRRARAEIEQLRQGKRSALTGNVVRELQPLVTEINRLQQHTEQQLQRSRHAMGDLGHALKTPLAVLKNCCNQDLLLKDPDLHHLMNDQVSQMEGQVRRALSRARVAAGATAANRFCPEEDLPLVMMTLERAHDRQLIFEMSGLNGETLSFEREDMLELFGNLLDNAFKWAESRIALRFELDEAQCVVVVEDDGPGIPVARRDTVLQRGERLNERQQGYGLGLAIAHDLAVAYQGTLALDRSEMGGVAVRICLPLPA</sequence>
<dbReference type="InterPro" id="IPR005467">
    <property type="entry name" value="His_kinase_dom"/>
</dbReference>
<organism evidence="14 15">
    <name type="scientific">Alcanivorax nanhaiticus</name>
    <dbReference type="NCBI Taxonomy" id="1177154"/>
    <lineage>
        <taxon>Bacteria</taxon>
        <taxon>Pseudomonadati</taxon>
        <taxon>Pseudomonadota</taxon>
        <taxon>Gammaproteobacteria</taxon>
        <taxon>Oceanospirillales</taxon>
        <taxon>Alcanivoracaceae</taxon>
        <taxon>Alcanivorax</taxon>
    </lineage>
</organism>
<dbReference type="GO" id="GO:0005886">
    <property type="term" value="C:plasma membrane"/>
    <property type="evidence" value="ECO:0007669"/>
    <property type="project" value="TreeGrafter"/>
</dbReference>
<dbReference type="InterPro" id="IPR036097">
    <property type="entry name" value="HisK_dim/P_sf"/>
</dbReference>
<evidence type="ECO:0000313" key="14">
    <source>
        <dbReference type="EMBL" id="KGD66662.1"/>
    </source>
</evidence>
<keyword evidence="5" id="KW-0808">Transferase</keyword>
<evidence type="ECO:0000256" key="7">
    <source>
        <dbReference type="ARBA" id="ARBA00022777"/>
    </source>
</evidence>
<evidence type="ECO:0000313" key="15">
    <source>
        <dbReference type="Proteomes" id="UP000029444"/>
    </source>
</evidence>
<comment type="subcellular location">
    <subcellularLocation>
        <location evidence="2">Membrane</location>
    </subcellularLocation>
</comment>
<dbReference type="InterPro" id="IPR036890">
    <property type="entry name" value="HATPase_C_sf"/>
</dbReference>
<dbReference type="Proteomes" id="UP000029444">
    <property type="component" value="Unassembled WGS sequence"/>
</dbReference>
<dbReference type="PRINTS" id="PR00344">
    <property type="entry name" value="BCTRLSENSOR"/>
</dbReference>
<evidence type="ECO:0000256" key="11">
    <source>
        <dbReference type="SAM" id="Phobius"/>
    </source>
</evidence>
<dbReference type="Gene3D" id="3.30.565.10">
    <property type="entry name" value="Histidine kinase-like ATPase, C-terminal domain"/>
    <property type="match status" value="1"/>
</dbReference>
<evidence type="ECO:0000259" key="12">
    <source>
        <dbReference type="PROSITE" id="PS50109"/>
    </source>
</evidence>
<feature type="transmembrane region" description="Helical" evidence="11">
    <location>
        <begin position="158"/>
        <end position="178"/>
    </location>
</feature>
<dbReference type="SUPFAM" id="SSF55874">
    <property type="entry name" value="ATPase domain of HSP90 chaperone/DNA topoisomerase II/histidine kinase"/>
    <property type="match status" value="1"/>
</dbReference>
<evidence type="ECO:0000256" key="3">
    <source>
        <dbReference type="ARBA" id="ARBA00012438"/>
    </source>
</evidence>
<dbReference type="PROSITE" id="PS50885">
    <property type="entry name" value="HAMP"/>
    <property type="match status" value="1"/>
</dbReference>
<evidence type="ECO:0000256" key="5">
    <source>
        <dbReference type="ARBA" id="ARBA00022679"/>
    </source>
</evidence>
<evidence type="ECO:0000256" key="9">
    <source>
        <dbReference type="ARBA" id="ARBA00023012"/>
    </source>
</evidence>
<dbReference type="GO" id="GO:0005524">
    <property type="term" value="F:ATP binding"/>
    <property type="evidence" value="ECO:0007669"/>
    <property type="project" value="UniProtKB-KW"/>
</dbReference>
<dbReference type="PANTHER" id="PTHR45436">
    <property type="entry name" value="SENSOR HISTIDINE KINASE YKOH"/>
    <property type="match status" value="1"/>
</dbReference>
<evidence type="ECO:0000256" key="2">
    <source>
        <dbReference type="ARBA" id="ARBA00004370"/>
    </source>
</evidence>
<dbReference type="InterPro" id="IPR050428">
    <property type="entry name" value="TCS_sensor_his_kinase"/>
</dbReference>
<dbReference type="InterPro" id="IPR003660">
    <property type="entry name" value="HAMP_dom"/>
</dbReference>
<feature type="domain" description="HAMP" evidence="13">
    <location>
        <begin position="179"/>
        <end position="230"/>
    </location>
</feature>
<keyword evidence="6 11" id="KW-0812">Transmembrane</keyword>
<proteinExistence type="predicted"/>
<dbReference type="STRING" id="1177154.Y5S_00329"/>
<dbReference type="EMBL" id="ARXV01000001">
    <property type="protein sequence ID" value="KGD66662.1"/>
    <property type="molecule type" value="Genomic_DNA"/>
</dbReference>
<keyword evidence="15" id="KW-1185">Reference proteome</keyword>
<evidence type="ECO:0000259" key="13">
    <source>
        <dbReference type="PROSITE" id="PS50885"/>
    </source>
</evidence>
<dbReference type="GO" id="GO:0000155">
    <property type="term" value="F:phosphorelay sensor kinase activity"/>
    <property type="evidence" value="ECO:0007669"/>
    <property type="project" value="InterPro"/>
</dbReference>